<reference evidence="5 6" key="1">
    <citation type="journal article" date="2018" name="Nat. Microbiol.">
        <title>Leveraging single-cell genomics to expand the fungal tree of life.</title>
        <authorList>
            <person name="Ahrendt S.R."/>
            <person name="Quandt C.A."/>
            <person name="Ciobanu D."/>
            <person name="Clum A."/>
            <person name="Salamov A."/>
            <person name="Andreopoulos B."/>
            <person name="Cheng J.F."/>
            <person name="Woyke T."/>
            <person name="Pelin A."/>
            <person name="Henrissat B."/>
            <person name="Reynolds N.K."/>
            <person name="Benny G.L."/>
            <person name="Smith M.E."/>
            <person name="James T.Y."/>
            <person name="Grigoriev I.V."/>
        </authorList>
    </citation>
    <scope>NUCLEOTIDE SEQUENCE [LARGE SCALE GENOMIC DNA]</scope>
    <source>
        <strain evidence="5 6">ATCC 52028</strain>
    </source>
</reference>
<dbReference type="AlphaFoldDB" id="A0A4P9XC43"/>
<feature type="compositionally biased region" description="Low complexity" evidence="1">
    <location>
        <begin position="10"/>
        <end position="19"/>
    </location>
</feature>
<dbReference type="Proteomes" id="UP000268535">
    <property type="component" value="Unassembled WGS sequence"/>
</dbReference>
<feature type="region of interest" description="Disordered" evidence="1">
    <location>
        <begin position="1"/>
        <end position="27"/>
    </location>
</feature>
<dbReference type="InterPro" id="IPR027951">
    <property type="entry name" value="Nepro_N"/>
</dbReference>
<protein>
    <recommendedName>
        <fullName evidence="2">Nucleolus and neural progenitor protein-like N-terminal domain-containing protein</fullName>
    </recommendedName>
</protein>
<sequence>MASKSKSRPARPASASSGPPQRPPAAPRALKAGALFRFPLPSQPLVLVDRFHSSAVPHGPFMAATSTLAQHLSGFQHHQWLVDMATLGRLRYRNKVQQRTSRHFRQLAAVMRQLKRFEQLQLGKLLNDVLTQCRGTASVSRAGAAAHPSHGSTNAYRGTGIDDRMPTAPTLGYLLAAAWQSWCITQCLNTEILAAFALFQHQLQQTYFMPLSLTAMALLGSLASYAGQSGKRLEQWYTALYPHLAMDVASAWGLREPSHMFLVEDGVPAPLVESKSTAPAAQRLQLDFGLSDAEDDETTGFDNGKHAGLRDVANSSSEQLASTFASSALDSIREAAMPLQPHLADLADANDASDAFWSLGDPPALPTAASTTPNALSAVAASSAVRASKTAVTTVKATAITATTTTVTQRSKTAASRSDASLETPDPVSAAARGTKRRVKDPERRSSKSTKKAKRDLIDDIFG</sequence>
<feature type="region of interest" description="Disordered" evidence="1">
    <location>
        <begin position="409"/>
        <end position="463"/>
    </location>
</feature>
<reference evidence="4" key="2">
    <citation type="submission" date="2018-04" db="EMBL/GenBank/DDBJ databases">
        <title>Leveraging single-cell genomics to expand the Fungal Tree of Life.</title>
        <authorList>
            <consortium name="DOE Joint Genome Institute"/>
            <person name="Ahrendt S.R."/>
            <person name="Quandt C.A."/>
            <person name="Ciobanu D."/>
            <person name="Clum A."/>
            <person name="Salamov A."/>
            <person name="Andreopoulos B."/>
            <person name="Cheng J.-F."/>
            <person name="Woyke T."/>
            <person name="Pelin A."/>
            <person name="Henrissat B."/>
            <person name="Benny G.L."/>
            <person name="Smith M.E."/>
            <person name="James T.Y."/>
            <person name="Grigoriev I.V."/>
        </authorList>
    </citation>
    <scope>NUCLEOTIDE SEQUENCE</scope>
    <source>
        <strain evidence="4">ATCC 52028</strain>
    </source>
</reference>
<gene>
    <name evidence="3" type="ORF">CAUPRSCDRAFT_11545</name>
    <name evidence="4" type="ORF">CXG81DRAFT_17426</name>
</gene>
<organism evidence="4 6">
    <name type="scientific">Caulochytrium protostelioides</name>
    <dbReference type="NCBI Taxonomy" id="1555241"/>
    <lineage>
        <taxon>Eukaryota</taxon>
        <taxon>Fungi</taxon>
        <taxon>Fungi incertae sedis</taxon>
        <taxon>Chytridiomycota</taxon>
        <taxon>Chytridiomycota incertae sedis</taxon>
        <taxon>Chytridiomycetes</taxon>
        <taxon>Caulochytriales</taxon>
        <taxon>Caulochytriaceae</taxon>
        <taxon>Caulochytrium</taxon>
    </lineage>
</organism>
<dbReference type="Proteomes" id="UP000274922">
    <property type="component" value="Unassembled WGS sequence"/>
</dbReference>
<reference evidence="3" key="3">
    <citation type="submission" date="2018-08" db="EMBL/GenBank/DDBJ databases">
        <title>Leveraging single-cell genomics to expand the Fungal Tree of Life.</title>
        <authorList>
            <consortium name="DOE Joint Genome Institute"/>
            <person name="Ahrendt S.R."/>
            <person name="Quandt C.A."/>
            <person name="Ciobanu D."/>
            <person name="Clum A."/>
            <person name="Salamov A."/>
            <person name="Andreopoulos B."/>
            <person name="Cheng J.-F."/>
            <person name="Woyke T."/>
            <person name="Pelin A."/>
            <person name="Henrissat B."/>
            <person name="Reynolds N."/>
            <person name="Benny G.L."/>
            <person name="Smith M.E."/>
            <person name="James T.Y."/>
            <person name="Grigoriev I.V."/>
        </authorList>
    </citation>
    <scope>NUCLEOTIDE SEQUENCE</scope>
    <source>
        <strain evidence="3">ATCC 52028</strain>
    </source>
</reference>
<evidence type="ECO:0000313" key="5">
    <source>
        <dbReference type="Proteomes" id="UP000268535"/>
    </source>
</evidence>
<evidence type="ECO:0000313" key="3">
    <source>
        <dbReference type="EMBL" id="RKO96762.1"/>
    </source>
</evidence>
<keyword evidence="6" id="KW-1185">Reference proteome</keyword>
<feature type="region of interest" description="Disordered" evidence="1">
    <location>
        <begin position="142"/>
        <end position="161"/>
    </location>
</feature>
<dbReference type="Pfam" id="PF14780">
    <property type="entry name" value="NEPRO_N"/>
    <property type="match status" value="1"/>
</dbReference>
<evidence type="ECO:0000313" key="4">
    <source>
        <dbReference type="EMBL" id="RKP02985.1"/>
    </source>
</evidence>
<feature type="domain" description="Nucleolus and neural progenitor protein-like N-terminal" evidence="2">
    <location>
        <begin position="62"/>
        <end position="149"/>
    </location>
</feature>
<evidence type="ECO:0000313" key="6">
    <source>
        <dbReference type="Proteomes" id="UP000274922"/>
    </source>
</evidence>
<accession>A0A4P9XC43</accession>
<dbReference type="EMBL" id="ML014131">
    <property type="protein sequence ID" value="RKP02985.1"/>
    <property type="molecule type" value="Genomic_DNA"/>
</dbReference>
<evidence type="ECO:0000259" key="2">
    <source>
        <dbReference type="Pfam" id="PF14780"/>
    </source>
</evidence>
<evidence type="ECO:0000256" key="1">
    <source>
        <dbReference type="SAM" id="MobiDB-lite"/>
    </source>
</evidence>
<name>A0A4P9XC43_9FUNG</name>
<dbReference type="EMBL" id="ML009641">
    <property type="protein sequence ID" value="RKO96762.1"/>
    <property type="molecule type" value="Genomic_DNA"/>
</dbReference>
<proteinExistence type="predicted"/>